<proteinExistence type="predicted"/>
<feature type="domain" description="UspA" evidence="1">
    <location>
        <begin position="16"/>
        <end position="149"/>
    </location>
</feature>
<protein>
    <submittedName>
        <fullName evidence="2">Adenine nucleotide alpha hydrolases-like protein</fullName>
    </submittedName>
</protein>
<dbReference type="CDD" id="cd23659">
    <property type="entry name" value="USP_At3g01520-like"/>
    <property type="match status" value="1"/>
</dbReference>
<evidence type="ECO:0000313" key="2">
    <source>
        <dbReference type="EMBL" id="ORY35229.1"/>
    </source>
</evidence>
<dbReference type="OrthoDB" id="843225at2759"/>
<name>A0A1Y2BKD5_9FUNG</name>
<dbReference type="AlphaFoldDB" id="A0A1Y2BKD5"/>
<dbReference type="InterPro" id="IPR006015">
    <property type="entry name" value="Universal_stress_UspA"/>
</dbReference>
<dbReference type="STRING" id="329046.A0A1Y2BKD5"/>
<evidence type="ECO:0000259" key="1">
    <source>
        <dbReference type="Pfam" id="PF00582"/>
    </source>
</evidence>
<dbReference type="InterPro" id="IPR006016">
    <property type="entry name" value="UspA"/>
</dbReference>
<dbReference type="PANTHER" id="PTHR31964:SF113">
    <property type="entry name" value="USPA DOMAIN-CONTAINING PROTEIN"/>
    <property type="match status" value="1"/>
</dbReference>
<keyword evidence="2" id="KW-0378">Hydrolase</keyword>
<keyword evidence="3" id="KW-1185">Reference proteome</keyword>
<gene>
    <name evidence="2" type="ORF">BCR33DRAFT_722569</name>
</gene>
<dbReference type="Gene3D" id="3.40.50.620">
    <property type="entry name" value="HUPs"/>
    <property type="match status" value="1"/>
</dbReference>
<sequence>MTADEIQVQGSAPYKRTIAIAIDASKFSDYAFHWALEHYLRKTTTPMGINSGLDAPTDTAVSSSPQKESHDLLTKYAKLLAEREYAYKAVCIDPGFLSPKESIVREVATLNATALIVGSRDQDVLSRGFLGSVSDYCAHHCHCPVLIAKPSEEEAVKMKAHDEAYIRTFKFPPASAVMIL</sequence>
<dbReference type="PANTHER" id="PTHR31964">
    <property type="entry name" value="ADENINE NUCLEOTIDE ALPHA HYDROLASES-LIKE SUPERFAMILY PROTEIN"/>
    <property type="match status" value="1"/>
</dbReference>
<dbReference type="SUPFAM" id="SSF52402">
    <property type="entry name" value="Adenine nucleotide alpha hydrolases-like"/>
    <property type="match status" value="1"/>
</dbReference>
<reference evidence="2 3" key="1">
    <citation type="submission" date="2016-07" db="EMBL/GenBank/DDBJ databases">
        <title>Pervasive Adenine N6-methylation of Active Genes in Fungi.</title>
        <authorList>
            <consortium name="DOE Joint Genome Institute"/>
            <person name="Mondo S.J."/>
            <person name="Dannebaum R.O."/>
            <person name="Kuo R.C."/>
            <person name="Labutti K."/>
            <person name="Haridas S."/>
            <person name="Kuo A."/>
            <person name="Salamov A."/>
            <person name="Ahrendt S.R."/>
            <person name="Lipzen A."/>
            <person name="Sullivan W."/>
            <person name="Andreopoulos W.B."/>
            <person name="Clum A."/>
            <person name="Lindquist E."/>
            <person name="Daum C."/>
            <person name="Ramamoorthy G.K."/>
            <person name="Gryganskyi A."/>
            <person name="Culley D."/>
            <person name="Magnuson J.K."/>
            <person name="James T.Y."/>
            <person name="O'Malley M.A."/>
            <person name="Stajich J.E."/>
            <person name="Spatafora J.W."/>
            <person name="Visel A."/>
            <person name="Grigoriev I.V."/>
        </authorList>
    </citation>
    <scope>NUCLEOTIDE SEQUENCE [LARGE SCALE GENOMIC DNA]</scope>
    <source>
        <strain evidence="2 3">JEL800</strain>
    </source>
</reference>
<dbReference type="PRINTS" id="PR01438">
    <property type="entry name" value="UNVRSLSTRESS"/>
</dbReference>
<dbReference type="InterPro" id="IPR014729">
    <property type="entry name" value="Rossmann-like_a/b/a_fold"/>
</dbReference>
<evidence type="ECO:0000313" key="3">
    <source>
        <dbReference type="Proteomes" id="UP000193642"/>
    </source>
</evidence>
<dbReference type="Pfam" id="PF00582">
    <property type="entry name" value="Usp"/>
    <property type="match status" value="1"/>
</dbReference>
<accession>A0A1Y2BKD5</accession>
<dbReference type="EMBL" id="MCGO01000060">
    <property type="protein sequence ID" value="ORY35229.1"/>
    <property type="molecule type" value="Genomic_DNA"/>
</dbReference>
<dbReference type="GO" id="GO:0016787">
    <property type="term" value="F:hydrolase activity"/>
    <property type="evidence" value="ECO:0007669"/>
    <property type="project" value="UniProtKB-KW"/>
</dbReference>
<comment type="caution">
    <text evidence="2">The sequence shown here is derived from an EMBL/GenBank/DDBJ whole genome shotgun (WGS) entry which is preliminary data.</text>
</comment>
<organism evidence="2 3">
    <name type="scientific">Rhizoclosmatium globosum</name>
    <dbReference type="NCBI Taxonomy" id="329046"/>
    <lineage>
        <taxon>Eukaryota</taxon>
        <taxon>Fungi</taxon>
        <taxon>Fungi incertae sedis</taxon>
        <taxon>Chytridiomycota</taxon>
        <taxon>Chytridiomycota incertae sedis</taxon>
        <taxon>Chytridiomycetes</taxon>
        <taxon>Chytridiales</taxon>
        <taxon>Chytriomycetaceae</taxon>
        <taxon>Rhizoclosmatium</taxon>
    </lineage>
</organism>
<dbReference type="Proteomes" id="UP000193642">
    <property type="component" value="Unassembled WGS sequence"/>
</dbReference>